<gene>
    <name evidence="3" type="ORF">OHA22_18405</name>
</gene>
<organism evidence="3">
    <name type="scientific">Streptomyces sp. NBC_00093</name>
    <dbReference type="NCBI Taxonomy" id="2975649"/>
    <lineage>
        <taxon>Bacteria</taxon>
        <taxon>Bacillati</taxon>
        <taxon>Actinomycetota</taxon>
        <taxon>Actinomycetes</taxon>
        <taxon>Kitasatosporales</taxon>
        <taxon>Streptomycetaceae</taxon>
        <taxon>Streptomyces</taxon>
    </lineage>
</organism>
<reference evidence="3" key="1">
    <citation type="submission" date="2022-10" db="EMBL/GenBank/DDBJ databases">
        <title>The complete genomes of actinobacterial strains from the NBC collection.</title>
        <authorList>
            <person name="Joergensen T.S."/>
            <person name="Alvarez Arevalo M."/>
            <person name="Sterndorff E.B."/>
            <person name="Faurdal D."/>
            <person name="Vuksanovic O."/>
            <person name="Mourched A.-S."/>
            <person name="Charusanti P."/>
            <person name="Shaw S."/>
            <person name="Blin K."/>
            <person name="Weber T."/>
        </authorList>
    </citation>
    <scope>NUCLEOTIDE SEQUENCE</scope>
    <source>
        <strain evidence="3">NBC_00093</strain>
    </source>
</reference>
<evidence type="ECO:0000259" key="2">
    <source>
        <dbReference type="Pfam" id="PF01471"/>
    </source>
</evidence>
<dbReference type="AlphaFoldDB" id="A0AAU1ZYZ8"/>
<name>A0AAU1ZYZ8_9ACTN</name>
<dbReference type="InterPro" id="IPR036365">
    <property type="entry name" value="PGBD-like_sf"/>
</dbReference>
<dbReference type="EMBL" id="CP108222">
    <property type="protein sequence ID" value="WTT17369.1"/>
    <property type="molecule type" value="Genomic_DNA"/>
</dbReference>
<accession>A0AAU1ZYZ8</accession>
<dbReference type="Pfam" id="PF01471">
    <property type="entry name" value="PG_binding_1"/>
    <property type="match status" value="1"/>
</dbReference>
<sequence length="124" mass="13390">MLRKRIVSMIVATMATVGVAGAVPLVTAAPAQAAIIAGRCTYTPDEPLLGYAPNTYKLAVKQAQCELNWSMTGDNLVEDGYFGTNTRNAVLRFQRCTGLDDDALIGDDTWGQLNIWARSNSYAC</sequence>
<dbReference type="Gene3D" id="1.10.101.10">
    <property type="entry name" value="PGBD-like superfamily/PGBD"/>
    <property type="match status" value="1"/>
</dbReference>
<keyword evidence="1" id="KW-0732">Signal</keyword>
<protein>
    <submittedName>
        <fullName evidence="3">Peptidoglycan-binding protein</fullName>
    </submittedName>
</protein>
<dbReference type="InterPro" id="IPR002477">
    <property type="entry name" value="Peptidoglycan-bd-like"/>
</dbReference>
<proteinExistence type="predicted"/>
<evidence type="ECO:0000313" key="3">
    <source>
        <dbReference type="EMBL" id="WTT17369.1"/>
    </source>
</evidence>
<feature type="chain" id="PRO_5043356416" evidence="1">
    <location>
        <begin position="34"/>
        <end position="124"/>
    </location>
</feature>
<evidence type="ECO:0000256" key="1">
    <source>
        <dbReference type="SAM" id="SignalP"/>
    </source>
</evidence>
<dbReference type="SUPFAM" id="SSF47090">
    <property type="entry name" value="PGBD-like"/>
    <property type="match status" value="1"/>
</dbReference>
<feature type="signal peptide" evidence="1">
    <location>
        <begin position="1"/>
        <end position="33"/>
    </location>
</feature>
<feature type="domain" description="Peptidoglycan binding-like" evidence="2">
    <location>
        <begin position="59"/>
        <end position="113"/>
    </location>
</feature>
<dbReference type="InterPro" id="IPR036366">
    <property type="entry name" value="PGBDSf"/>
</dbReference>